<dbReference type="Gene3D" id="2.30.24.10">
    <property type="entry name" value="CAT RNA-binding domain"/>
    <property type="match status" value="1"/>
</dbReference>
<dbReference type="InterPro" id="IPR004341">
    <property type="entry name" value="CAT_RNA-bd_dom"/>
</dbReference>
<dbReference type="PANTHER" id="PTHR30185:SF15">
    <property type="entry name" value="CRYPTIC BETA-GLUCOSIDE BGL OPERON ANTITERMINATOR"/>
    <property type="match status" value="1"/>
</dbReference>
<sequence>MKITRIINNNVICAVNARRQELMLLGSGIGFQKQKGDEVDESKIEKEFFLKSKNVTGKLYALLAQIPMEYVRVSDNIIQYAKATLGKELNENIYLTLTDHINFAVARYSQGLSFSNALLWEIKKFYLAEFRIALKALEIINEQFNIELPEDEAASIALHIVNAELGSEMEDTMKITQLIQKVLNLVRYQYKINFDEESLHYTRLVTHLKFFAYRLFSNSIIESNDVDFQDIIKAKYKEEYQCSLKIAELIRLEYQKELTEEELVYLTVHIKRVTAEDKSRDN</sequence>
<dbReference type="SUPFAM" id="SSF63520">
    <property type="entry name" value="PTS-regulatory domain, PRD"/>
    <property type="match status" value="2"/>
</dbReference>
<organism evidence="3 4">
    <name type="scientific">Clostridium zeae</name>
    <dbReference type="NCBI Taxonomy" id="2759022"/>
    <lineage>
        <taxon>Bacteria</taxon>
        <taxon>Bacillati</taxon>
        <taxon>Bacillota</taxon>
        <taxon>Clostridia</taxon>
        <taxon>Eubacteriales</taxon>
        <taxon>Clostridiaceae</taxon>
        <taxon>Clostridium</taxon>
    </lineage>
</organism>
<feature type="domain" description="PRD" evidence="2">
    <location>
        <begin position="65"/>
        <end position="169"/>
    </location>
</feature>
<dbReference type="Proteomes" id="UP000663802">
    <property type="component" value="Unassembled WGS sequence"/>
</dbReference>
<dbReference type="InterPro" id="IPR036634">
    <property type="entry name" value="PRD_sf"/>
</dbReference>
<dbReference type="InterPro" id="IPR036650">
    <property type="entry name" value="CAT_RNA-bd_dom_sf"/>
</dbReference>
<dbReference type="EMBL" id="BMBA01000001">
    <property type="protein sequence ID" value="GFZ30098.1"/>
    <property type="molecule type" value="Genomic_DNA"/>
</dbReference>
<evidence type="ECO:0000256" key="1">
    <source>
        <dbReference type="ARBA" id="ARBA00022737"/>
    </source>
</evidence>
<protein>
    <submittedName>
        <fullName evidence="3">Transcription antiterminator LicT</fullName>
    </submittedName>
</protein>
<name>A0ABQ1E5S9_9CLOT</name>
<evidence type="ECO:0000259" key="2">
    <source>
        <dbReference type="PROSITE" id="PS51372"/>
    </source>
</evidence>
<dbReference type="RefSeq" id="WP_206868099.1">
    <property type="nucleotide sequence ID" value="NZ_BMBA01000001.1"/>
</dbReference>
<dbReference type="Pfam" id="PF03123">
    <property type="entry name" value="CAT_RBD"/>
    <property type="match status" value="1"/>
</dbReference>
<dbReference type="SUPFAM" id="SSF50151">
    <property type="entry name" value="SacY-like RNA-binding domain"/>
    <property type="match status" value="1"/>
</dbReference>
<dbReference type="PANTHER" id="PTHR30185">
    <property type="entry name" value="CRYPTIC BETA-GLUCOSIDE BGL OPERON ANTITERMINATOR"/>
    <property type="match status" value="1"/>
</dbReference>
<gene>
    <name evidence="3" type="primary">licT_1</name>
    <name evidence="3" type="ORF">CSC2_06240</name>
</gene>
<dbReference type="PROSITE" id="PS51372">
    <property type="entry name" value="PRD_2"/>
    <property type="match status" value="2"/>
</dbReference>
<dbReference type="InterPro" id="IPR050661">
    <property type="entry name" value="BglG_antiterminators"/>
</dbReference>
<proteinExistence type="predicted"/>
<dbReference type="NCBIfam" id="NF046042">
    <property type="entry name" value="LicT"/>
    <property type="match status" value="1"/>
</dbReference>
<accession>A0ABQ1E5S9</accession>
<reference evidence="3 4" key="1">
    <citation type="journal article" date="2021" name="Int. J. Syst. Evol. Microbiol.">
        <title>Clostridium zeae sp. nov., isolated from corn silage.</title>
        <authorList>
            <person name="Kobayashi H."/>
            <person name="Tanizawa Y."/>
            <person name="Yagura M."/>
            <person name="Sakamoto M."/>
            <person name="Ohkuma M."/>
            <person name="Tohno M."/>
        </authorList>
    </citation>
    <scope>NUCLEOTIDE SEQUENCE [LARGE SCALE GENOMIC DNA]</scope>
    <source>
        <strain evidence="3 4">CSC2</strain>
    </source>
</reference>
<keyword evidence="1" id="KW-0677">Repeat</keyword>
<evidence type="ECO:0000313" key="4">
    <source>
        <dbReference type="Proteomes" id="UP000663802"/>
    </source>
</evidence>
<comment type="caution">
    <text evidence="3">The sequence shown here is derived from an EMBL/GenBank/DDBJ whole genome shotgun (WGS) entry which is preliminary data.</text>
</comment>
<dbReference type="Pfam" id="PF00874">
    <property type="entry name" value="PRD"/>
    <property type="match status" value="2"/>
</dbReference>
<evidence type="ECO:0000313" key="3">
    <source>
        <dbReference type="EMBL" id="GFZ30098.1"/>
    </source>
</evidence>
<dbReference type="Gene3D" id="1.10.1790.10">
    <property type="entry name" value="PRD domain"/>
    <property type="match status" value="2"/>
</dbReference>
<dbReference type="InterPro" id="IPR011608">
    <property type="entry name" value="PRD"/>
</dbReference>
<dbReference type="SMART" id="SM01061">
    <property type="entry name" value="CAT_RBD"/>
    <property type="match status" value="1"/>
</dbReference>
<feature type="domain" description="PRD" evidence="2">
    <location>
        <begin position="170"/>
        <end position="280"/>
    </location>
</feature>
<keyword evidence="4" id="KW-1185">Reference proteome</keyword>